<feature type="domain" description="Pseudouridine synthase RsuA/RluA-like" evidence="4">
    <location>
        <begin position="83"/>
        <end position="232"/>
    </location>
</feature>
<dbReference type="Pfam" id="PF00849">
    <property type="entry name" value="PseudoU_synth_2"/>
    <property type="match status" value="1"/>
</dbReference>
<accession>A0ABT4Q970</accession>
<comment type="catalytic activity">
    <reaction evidence="1 3">
        <text>a uridine in RNA = a pseudouridine in RNA</text>
        <dbReference type="Rhea" id="RHEA:48348"/>
        <dbReference type="Rhea" id="RHEA-COMP:12068"/>
        <dbReference type="Rhea" id="RHEA-COMP:12069"/>
        <dbReference type="ChEBI" id="CHEBI:65314"/>
        <dbReference type="ChEBI" id="CHEBI:65315"/>
    </reaction>
</comment>
<evidence type="ECO:0000256" key="3">
    <source>
        <dbReference type="RuleBase" id="RU362028"/>
    </source>
</evidence>
<dbReference type="InterPro" id="IPR006145">
    <property type="entry name" value="PsdUridine_synth_RsuA/RluA"/>
</dbReference>
<comment type="function">
    <text evidence="3">Responsible for synthesis of pseudouridine from uracil.</text>
</comment>
<protein>
    <recommendedName>
        <fullName evidence="3">Pseudouridine synthase</fullName>
        <ecNumber evidence="3">5.4.99.-</ecNumber>
    </recommendedName>
</protein>
<dbReference type="InterPro" id="IPR050188">
    <property type="entry name" value="RluA_PseudoU_synthase"/>
</dbReference>
<keyword evidence="3" id="KW-0413">Isomerase</keyword>
<comment type="caution">
    <text evidence="5">The sequence shown here is derived from an EMBL/GenBank/DDBJ whole genome shotgun (WGS) entry which is preliminary data.</text>
</comment>
<dbReference type="RefSeq" id="WP_269881831.1">
    <property type="nucleotide sequence ID" value="NZ_JAQAGZ010000007.1"/>
</dbReference>
<name>A0ABT4Q970_9BACL</name>
<evidence type="ECO:0000313" key="5">
    <source>
        <dbReference type="EMBL" id="MCZ8513337.1"/>
    </source>
</evidence>
<dbReference type="Proteomes" id="UP001527882">
    <property type="component" value="Unassembled WGS sequence"/>
</dbReference>
<gene>
    <name evidence="5" type="ORF">O9H85_13050</name>
</gene>
<organism evidence="5 6">
    <name type="scientific">Paenibacillus gyeongsangnamensis</name>
    <dbReference type="NCBI Taxonomy" id="3388067"/>
    <lineage>
        <taxon>Bacteria</taxon>
        <taxon>Bacillati</taxon>
        <taxon>Bacillota</taxon>
        <taxon>Bacilli</taxon>
        <taxon>Bacillales</taxon>
        <taxon>Paenibacillaceae</taxon>
        <taxon>Paenibacillus</taxon>
    </lineage>
</organism>
<comment type="similarity">
    <text evidence="2 3">Belongs to the pseudouridine synthase RluA family.</text>
</comment>
<dbReference type="PANTHER" id="PTHR21600">
    <property type="entry name" value="MITOCHONDRIAL RNA PSEUDOURIDINE SYNTHASE"/>
    <property type="match status" value="1"/>
</dbReference>
<dbReference type="EMBL" id="JAQAGZ010000007">
    <property type="protein sequence ID" value="MCZ8513337.1"/>
    <property type="molecule type" value="Genomic_DNA"/>
</dbReference>
<dbReference type="NCBIfam" id="TIGR00005">
    <property type="entry name" value="rluA_subfam"/>
    <property type="match status" value="1"/>
</dbReference>
<evidence type="ECO:0000256" key="1">
    <source>
        <dbReference type="ARBA" id="ARBA00000073"/>
    </source>
</evidence>
<dbReference type="InterPro" id="IPR020103">
    <property type="entry name" value="PsdUridine_synth_cat_dom_sf"/>
</dbReference>
<proteinExistence type="inferred from homology"/>
<dbReference type="CDD" id="cd02869">
    <property type="entry name" value="PseudoU_synth_RluA_like"/>
    <property type="match status" value="1"/>
</dbReference>
<dbReference type="PANTHER" id="PTHR21600:SF71">
    <property type="entry name" value="PSEUDOURIDINE SYNTHASE"/>
    <property type="match status" value="1"/>
</dbReference>
<dbReference type="InterPro" id="IPR006225">
    <property type="entry name" value="PsdUridine_synth_RluC/D"/>
</dbReference>
<keyword evidence="6" id="KW-1185">Reference proteome</keyword>
<sequence>MKGAGWKRKGEWLEWTLPEELPGPDALRGLPGFTPKFVSKLGREGGIQLQGQRARLRLFPSEPLQYMPEWAEVEVGYEDDFCLVALKPAGMKVHPTEAGETGTLLQAVGWHLESTGQACRPRHIHRLDEDTTGPVLFAKYEWPQIRLDEAMREKQVERIYIALVQGRPRSDRGTVDAPIGRDRHHAVRRRVSPGGDRAVTRYEVLERYRDAALVRLRLETGRTHQIRVHMSHLGHPLLGDALYGGRSEGLSRQALHGERLVFPQPWTGEPVEVEAPLPADLAALLNRLKK</sequence>
<evidence type="ECO:0000313" key="6">
    <source>
        <dbReference type="Proteomes" id="UP001527882"/>
    </source>
</evidence>
<evidence type="ECO:0000256" key="2">
    <source>
        <dbReference type="ARBA" id="ARBA00010876"/>
    </source>
</evidence>
<reference evidence="5 6" key="1">
    <citation type="submission" date="2022-12" db="EMBL/GenBank/DDBJ databases">
        <title>Draft genome sequence of Paenibacillus sp. dW9.</title>
        <authorList>
            <person name="Choi E.-W."/>
            <person name="Kim D.-U."/>
        </authorList>
    </citation>
    <scope>NUCLEOTIDE SEQUENCE [LARGE SCALE GENOMIC DNA]</scope>
    <source>
        <strain evidence="6">dW9</strain>
    </source>
</reference>
<dbReference type="EC" id="5.4.99.-" evidence="3"/>
<dbReference type="Gene3D" id="3.30.2350.10">
    <property type="entry name" value="Pseudouridine synthase"/>
    <property type="match status" value="1"/>
</dbReference>
<dbReference type="SUPFAM" id="SSF55120">
    <property type="entry name" value="Pseudouridine synthase"/>
    <property type="match status" value="1"/>
</dbReference>
<evidence type="ECO:0000259" key="4">
    <source>
        <dbReference type="Pfam" id="PF00849"/>
    </source>
</evidence>